<dbReference type="EMBL" id="CADCTZ010000379">
    <property type="protein sequence ID" value="CAA9337875.1"/>
    <property type="molecule type" value="Genomic_DNA"/>
</dbReference>
<dbReference type="AlphaFoldDB" id="A0A6J4LPK8"/>
<gene>
    <name evidence="1" type="ORF">AVDCRST_MAG84-2215</name>
</gene>
<reference evidence="1" key="1">
    <citation type="submission" date="2020-02" db="EMBL/GenBank/DDBJ databases">
        <authorList>
            <person name="Meier V. D."/>
        </authorList>
    </citation>
    <scope>NUCLEOTIDE SEQUENCE</scope>
    <source>
        <strain evidence="1">AVDCRST_MAG84</strain>
    </source>
</reference>
<proteinExistence type="predicted"/>
<name>A0A6J4LPK8_9CYAN</name>
<evidence type="ECO:0008006" key="2">
    <source>
        <dbReference type="Google" id="ProtNLM"/>
    </source>
</evidence>
<organism evidence="1">
    <name type="scientific">uncultured Microcoleus sp</name>
    <dbReference type="NCBI Taxonomy" id="259945"/>
    <lineage>
        <taxon>Bacteria</taxon>
        <taxon>Bacillati</taxon>
        <taxon>Cyanobacteriota</taxon>
        <taxon>Cyanophyceae</taxon>
        <taxon>Oscillatoriophycideae</taxon>
        <taxon>Oscillatoriales</taxon>
        <taxon>Microcoleaceae</taxon>
        <taxon>Microcoleus</taxon>
        <taxon>environmental samples</taxon>
    </lineage>
</organism>
<evidence type="ECO:0000313" key="1">
    <source>
        <dbReference type="EMBL" id="CAA9337875.1"/>
    </source>
</evidence>
<sequence>MANSVAFQTAIEYVESLAIEEQDLLIELIQKRRIENRRVEIASNAREVLSALKAGTAKRGNLAQLKADLLDEE</sequence>
<protein>
    <recommendedName>
        <fullName evidence="2">HigA protein (Antitoxin to HigB)</fullName>
    </recommendedName>
</protein>
<accession>A0A6J4LPK8</accession>